<dbReference type="AlphaFoldDB" id="J9GFK1"/>
<reference evidence="1" key="1">
    <citation type="journal article" date="2012" name="PLoS ONE">
        <title>Gene sets for utilization of primary and secondary nutrition supplies in the distal gut of endangered iberian lynx.</title>
        <authorList>
            <person name="Alcaide M."/>
            <person name="Messina E."/>
            <person name="Richter M."/>
            <person name="Bargiela R."/>
            <person name="Peplies J."/>
            <person name="Huws S.A."/>
            <person name="Newbold C.J."/>
            <person name="Golyshin P.N."/>
            <person name="Simon M.A."/>
            <person name="Lopez G."/>
            <person name="Yakimov M.M."/>
            <person name="Ferrer M."/>
        </authorList>
    </citation>
    <scope>NUCLEOTIDE SEQUENCE</scope>
</reference>
<name>J9GFK1_9ZZZZ</name>
<comment type="caution">
    <text evidence="1">The sequence shown here is derived from an EMBL/GenBank/DDBJ whole genome shotgun (WGS) entry which is preliminary data.</text>
</comment>
<dbReference type="EMBL" id="AMCI01001246">
    <property type="protein sequence ID" value="EJX06147.1"/>
    <property type="molecule type" value="Genomic_DNA"/>
</dbReference>
<accession>J9GFK1</accession>
<organism evidence="1">
    <name type="scientific">gut metagenome</name>
    <dbReference type="NCBI Taxonomy" id="749906"/>
    <lineage>
        <taxon>unclassified sequences</taxon>
        <taxon>metagenomes</taxon>
        <taxon>organismal metagenomes</taxon>
    </lineage>
</organism>
<proteinExistence type="predicted"/>
<sequence>MELDILKLNRAYHRGENNYFDNAEKFIQHVLPGIYLKTDFGDGTILYVDRVDLQMQFKFYYTDEKTGVALKKKVTDKNGKAGTDSIGYGWTTAFASTKEVIQANKFSSENNEKIEALIKDKSCTYIKSPAGIFTQATLPYDQIYEELKNDTLNAVKLTFTNYHQEDKYDFSMRAPNNVLLIRVKDYEKFFSENELPNNITSFVATHNSAGTNQYTFNNLARLVTTCINEKNAAKAKAKEEAGSNWNESEWENNWKADKKSQDWNKVYLIPVRLAYDSSSKNAQLINIQHDLQPTYAKLEGGEDKPLNLSVTYTRFNQE</sequence>
<keyword evidence="1" id="KW-0449">Lipoprotein</keyword>
<evidence type="ECO:0000313" key="1">
    <source>
        <dbReference type="EMBL" id="EJX06147.1"/>
    </source>
</evidence>
<dbReference type="Pfam" id="PF14092">
    <property type="entry name" value="DUF4270"/>
    <property type="match status" value="1"/>
</dbReference>
<dbReference type="InterPro" id="IPR025366">
    <property type="entry name" value="DUF4270"/>
</dbReference>
<protein>
    <submittedName>
        <fullName evidence="1">Lipoprotein</fullName>
    </submittedName>
</protein>
<gene>
    <name evidence="1" type="ORF">EVA_05746</name>
</gene>